<keyword evidence="12" id="KW-1185">Reference proteome</keyword>
<proteinExistence type="predicted"/>
<dbReference type="CDD" id="cd16917">
    <property type="entry name" value="HATPase_UhpB-NarQ-NarX-like"/>
    <property type="match status" value="1"/>
</dbReference>
<dbReference type="Pfam" id="PF02518">
    <property type="entry name" value="HATPase_c"/>
    <property type="match status" value="1"/>
</dbReference>
<keyword evidence="8" id="KW-0902">Two-component regulatory system</keyword>
<dbReference type="AlphaFoldDB" id="A0A6G4TZG1"/>
<sequence>MMPHSLRRWLRLAAGLLAGAVTALAELLLTVAAGPWLVATPARPRARRPLYAASARLTRLEQRRMAAFYATPATGPAAGPRTLRYVAARWAIGFLGALVLLTAVIGAGYTSSLLWVWFVLDLDYPLNVLLAGLAGIFLLFLAAQAVYGVATLDANAAHHFLGPSHEAQLRHRIGELAATRAGVVEAVHDERRRIERDLHDGVQQRLVVLGMLIGRARRASARDPENSTKTAELLRQAHEESRQALTELREVAWRVYPTSLDEEGLRAALETVAERSTLPVDVAYELPAPLPDAQRTVAYFVASEAVTNAIKHAGAARIAIRLAPSQAGALLTVTDDGRGGADPAGGGLTGLARRVAALDGHFAVDSPPGGPTTITAELPCA</sequence>
<dbReference type="Gene3D" id="3.30.565.10">
    <property type="entry name" value="Histidine kinase-like ATPase, C-terminal domain"/>
    <property type="match status" value="1"/>
</dbReference>
<evidence type="ECO:0000256" key="1">
    <source>
        <dbReference type="ARBA" id="ARBA00000085"/>
    </source>
</evidence>
<organism evidence="11 12">
    <name type="scientific">Streptomyces coryli</name>
    <dbReference type="NCBI Taxonomy" id="1128680"/>
    <lineage>
        <taxon>Bacteria</taxon>
        <taxon>Bacillati</taxon>
        <taxon>Actinomycetota</taxon>
        <taxon>Actinomycetes</taxon>
        <taxon>Kitasatosporales</taxon>
        <taxon>Streptomycetaceae</taxon>
        <taxon>Streptomyces</taxon>
    </lineage>
</organism>
<dbReference type="GO" id="GO:0016020">
    <property type="term" value="C:membrane"/>
    <property type="evidence" value="ECO:0007669"/>
    <property type="project" value="InterPro"/>
</dbReference>
<feature type="transmembrane region" description="Helical" evidence="9">
    <location>
        <begin position="90"/>
        <end position="118"/>
    </location>
</feature>
<evidence type="ECO:0000256" key="6">
    <source>
        <dbReference type="ARBA" id="ARBA00022777"/>
    </source>
</evidence>
<gene>
    <name evidence="11" type="ORF">G5C51_16025</name>
</gene>
<evidence type="ECO:0000256" key="5">
    <source>
        <dbReference type="ARBA" id="ARBA00022741"/>
    </source>
</evidence>
<keyword evidence="6 11" id="KW-0418">Kinase</keyword>
<dbReference type="InterPro" id="IPR011712">
    <property type="entry name" value="Sig_transdc_His_kin_sub3_dim/P"/>
</dbReference>
<feature type="transmembrane region" description="Helical" evidence="9">
    <location>
        <begin position="124"/>
        <end position="150"/>
    </location>
</feature>
<keyword evidence="9" id="KW-1133">Transmembrane helix</keyword>
<reference evidence="11 12" key="1">
    <citation type="submission" date="2020-02" db="EMBL/GenBank/DDBJ databases">
        <title>Whole-genome analyses of novel actinobacteria.</title>
        <authorList>
            <person name="Sahin N."/>
        </authorList>
    </citation>
    <scope>NUCLEOTIDE SEQUENCE [LARGE SCALE GENOMIC DNA]</scope>
    <source>
        <strain evidence="11 12">A7024</strain>
    </source>
</reference>
<name>A0A6G4TZG1_9ACTN</name>
<dbReference type="Proteomes" id="UP000481583">
    <property type="component" value="Unassembled WGS sequence"/>
</dbReference>
<evidence type="ECO:0000259" key="10">
    <source>
        <dbReference type="SMART" id="SM00387"/>
    </source>
</evidence>
<dbReference type="GO" id="GO:0000155">
    <property type="term" value="F:phosphorelay sensor kinase activity"/>
    <property type="evidence" value="ECO:0007669"/>
    <property type="project" value="InterPro"/>
</dbReference>
<dbReference type="EC" id="2.7.13.3" evidence="2"/>
<dbReference type="SMART" id="SM00387">
    <property type="entry name" value="HATPase_c"/>
    <property type="match status" value="1"/>
</dbReference>
<keyword evidence="9" id="KW-0812">Transmembrane</keyword>
<keyword evidence="3" id="KW-0597">Phosphoprotein</keyword>
<evidence type="ECO:0000256" key="9">
    <source>
        <dbReference type="SAM" id="Phobius"/>
    </source>
</evidence>
<dbReference type="InterPro" id="IPR036890">
    <property type="entry name" value="HATPase_C_sf"/>
</dbReference>
<evidence type="ECO:0000256" key="8">
    <source>
        <dbReference type="ARBA" id="ARBA00023012"/>
    </source>
</evidence>
<comment type="caution">
    <text evidence="11">The sequence shown here is derived from an EMBL/GenBank/DDBJ whole genome shotgun (WGS) entry which is preliminary data.</text>
</comment>
<keyword evidence="7" id="KW-0067">ATP-binding</keyword>
<dbReference type="GO" id="GO:0005524">
    <property type="term" value="F:ATP binding"/>
    <property type="evidence" value="ECO:0007669"/>
    <property type="project" value="UniProtKB-KW"/>
</dbReference>
<accession>A0A6G4TZG1</accession>
<comment type="catalytic activity">
    <reaction evidence="1">
        <text>ATP + protein L-histidine = ADP + protein N-phospho-L-histidine.</text>
        <dbReference type="EC" id="2.7.13.3"/>
    </reaction>
</comment>
<feature type="domain" description="Histidine kinase/HSP90-like ATPase" evidence="10">
    <location>
        <begin position="293"/>
        <end position="381"/>
    </location>
</feature>
<evidence type="ECO:0000256" key="4">
    <source>
        <dbReference type="ARBA" id="ARBA00022679"/>
    </source>
</evidence>
<dbReference type="PANTHER" id="PTHR24421">
    <property type="entry name" value="NITRATE/NITRITE SENSOR PROTEIN NARX-RELATED"/>
    <property type="match status" value="1"/>
</dbReference>
<evidence type="ECO:0000313" key="12">
    <source>
        <dbReference type="Proteomes" id="UP000481583"/>
    </source>
</evidence>
<dbReference type="EMBL" id="JAAKZV010000061">
    <property type="protein sequence ID" value="NGN65399.1"/>
    <property type="molecule type" value="Genomic_DNA"/>
</dbReference>
<evidence type="ECO:0000256" key="3">
    <source>
        <dbReference type="ARBA" id="ARBA00022553"/>
    </source>
</evidence>
<dbReference type="PANTHER" id="PTHR24421:SF10">
    <property type="entry name" value="NITRATE_NITRITE SENSOR PROTEIN NARQ"/>
    <property type="match status" value="1"/>
</dbReference>
<dbReference type="GO" id="GO:0046983">
    <property type="term" value="F:protein dimerization activity"/>
    <property type="evidence" value="ECO:0007669"/>
    <property type="project" value="InterPro"/>
</dbReference>
<evidence type="ECO:0000256" key="7">
    <source>
        <dbReference type="ARBA" id="ARBA00022840"/>
    </source>
</evidence>
<keyword evidence="5" id="KW-0547">Nucleotide-binding</keyword>
<protein>
    <recommendedName>
        <fullName evidence="2">histidine kinase</fullName>
        <ecNumber evidence="2">2.7.13.3</ecNumber>
    </recommendedName>
</protein>
<dbReference type="Gene3D" id="1.20.5.1930">
    <property type="match status" value="1"/>
</dbReference>
<dbReference type="InterPro" id="IPR003594">
    <property type="entry name" value="HATPase_dom"/>
</dbReference>
<keyword evidence="9" id="KW-0472">Membrane</keyword>
<dbReference type="Pfam" id="PF07730">
    <property type="entry name" value="HisKA_3"/>
    <property type="match status" value="1"/>
</dbReference>
<feature type="transmembrane region" description="Helical" evidence="9">
    <location>
        <begin position="12"/>
        <end position="38"/>
    </location>
</feature>
<evidence type="ECO:0000313" key="11">
    <source>
        <dbReference type="EMBL" id="NGN65399.1"/>
    </source>
</evidence>
<keyword evidence="4" id="KW-0808">Transferase</keyword>
<dbReference type="InterPro" id="IPR050482">
    <property type="entry name" value="Sensor_HK_TwoCompSys"/>
</dbReference>
<dbReference type="SUPFAM" id="SSF55874">
    <property type="entry name" value="ATPase domain of HSP90 chaperone/DNA topoisomerase II/histidine kinase"/>
    <property type="match status" value="1"/>
</dbReference>
<evidence type="ECO:0000256" key="2">
    <source>
        <dbReference type="ARBA" id="ARBA00012438"/>
    </source>
</evidence>